<keyword evidence="2" id="KW-0456">Lyase</keyword>
<evidence type="ECO:0000256" key="2">
    <source>
        <dbReference type="ARBA" id="ARBA00023239"/>
    </source>
</evidence>
<dbReference type="RefSeq" id="WP_114279228.1">
    <property type="nucleotide sequence ID" value="NZ_QPJY01000002.1"/>
</dbReference>
<gene>
    <name evidence="3" type="ORF">DFQ59_102681</name>
</gene>
<dbReference type="PANTHER" id="PTHR11941:SF54">
    <property type="entry name" value="ENOYL-COA HYDRATASE, MITOCHONDRIAL"/>
    <property type="match status" value="1"/>
</dbReference>
<dbReference type="FunFam" id="1.10.12.10:FF:000001">
    <property type="entry name" value="Probable enoyl-CoA hydratase, mitochondrial"/>
    <property type="match status" value="1"/>
</dbReference>
<sequence length="261" mass="27632">MAYDNVVLEEVEAGIWRLTVNRPKSLNALNSATLDEIGAAAAEVGRDPGARVLLLTGSGEKAFVAGADISEMQAFTADEGHRFSMRAMAAFRTLETLPIPVIAVVRGYCLGGGLELAMACDWLLAGASAALGQPEVTLGVTPGFGGSQRLPRRIGTAMAMELILTGRRIDATEALRLGLVNHVHPDDRVMDEAIAMARDIAARGPIAVRLAKSLVVRGQDLDLDNACALESQAFGLSFSTEDQKEGMAAFLARRPAAFKGR</sequence>
<name>A0A369CEI1_9GAMM</name>
<dbReference type="Gene3D" id="3.90.226.10">
    <property type="entry name" value="2-enoyl-CoA Hydratase, Chain A, domain 1"/>
    <property type="match status" value="1"/>
</dbReference>
<dbReference type="FunFam" id="3.90.226.10:FF:000009">
    <property type="entry name" value="Carnitinyl-CoA dehydratase"/>
    <property type="match status" value="1"/>
</dbReference>
<dbReference type="CDD" id="cd06558">
    <property type="entry name" value="crotonase-like"/>
    <property type="match status" value="1"/>
</dbReference>
<dbReference type="PANTHER" id="PTHR11941">
    <property type="entry name" value="ENOYL-COA HYDRATASE-RELATED"/>
    <property type="match status" value="1"/>
</dbReference>
<comment type="similarity">
    <text evidence="1">Belongs to the enoyl-CoA hydratase/isomerase family.</text>
</comment>
<protein>
    <submittedName>
        <fullName evidence="3">Enoyl-CoA hydratase</fullName>
    </submittedName>
</protein>
<evidence type="ECO:0000256" key="1">
    <source>
        <dbReference type="ARBA" id="ARBA00005254"/>
    </source>
</evidence>
<dbReference type="EMBL" id="QPJY01000002">
    <property type="protein sequence ID" value="RCX32319.1"/>
    <property type="molecule type" value="Genomic_DNA"/>
</dbReference>
<dbReference type="GO" id="GO:0016836">
    <property type="term" value="F:hydro-lyase activity"/>
    <property type="evidence" value="ECO:0007669"/>
    <property type="project" value="UniProtKB-ARBA"/>
</dbReference>
<accession>A0A369CEI1</accession>
<dbReference type="InterPro" id="IPR029045">
    <property type="entry name" value="ClpP/crotonase-like_dom_sf"/>
</dbReference>
<organism evidence="3 4">
    <name type="scientific">Thioalbus denitrificans</name>
    <dbReference type="NCBI Taxonomy" id="547122"/>
    <lineage>
        <taxon>Bacteria</taxon>
        <taxon>Pseudomonadati</taxon>
        <taxon>Pseudomonadota</taxon>
        <taxon>Gammaproteobacteria</taxon>
        <taxon>Chromatiales</taxon>
        <taxon>Ectothiorhodospiraceae</taxon>
        <taxon>Thioalbus</taxon>
    </lineage>
</organism>
<dbReference type="InterPro" id="IPR001753">
    <property type="entry name" value="Enoyl-CoA_hydra/iso"/>
</dbReference>
<proteinExistence type="inferred from homology"/>
<dbReference type="InterPro" id="IPR014748">
    <property type="entry name" value="Enoyl-CoA_hydra_C"/>
</dbReference>
<keyword evidence="4" id="KW-1185">Reference proteome</keyword>
<reference evidence="3 4" key="1">
    <citation type="submission" date="2018-07" db="EMBL/GenBank/DDBJ databases">
        <title>Genomic Encyclopedia of Type Strains, Phase IV (KMG-IV): sequencing the most valuable type-strain genomes for metagenomic binning, comparative biology and taxonomic classification.</title>
        <authorList>
            <person name="Goeker M."/>
        </authorList>
    </citation>
    <scope>NUCLEOTIDE SEQUENCE [LARGE SCALE GENOMIC DNA]</scope>
    <source>
        <strain evidence="3 4">DSM 26407</strain>
    </source>
</reference>
<evidence type="ECO:0000313" key="3">
    <source>
        <dbReference type="EMBL" id="RCX32319.1"/>
    </source>
</evidence>
<dbReference type="GO" id="GO:0006635">
    <property type="term" value="P:fatty acid beta-oxidation"/>
    <property type="evidence" value="ECO:0007669"/>
    <property type="project" value="TreeGrafter"/>
</dbReference>
<dbReference type="SUPFAM" id="SSF52096">
    <property type="entry name" value="ClpP/crotonase"/>
    <property type="match status" value="1"/>
</dbReference>
<dbReference type="OrthoDB" id="9807606at2"/>
<dbReference type="Gene3D" id="1.10.12.10">
    <property type="entry name" value="Lyase 2-enoyl-coa Hydratase, Chain A, domain 2"/>
    <property type="match status" value="1"/>
</dbReference>
<evidence type="ECO:0000313" key="4">
    <source>
        <dbReference type="Proteomes" id="UP000252707"/>
    </source>
</evidence>
<comment type="caution">
    <text evidence="3">The sequence shown here is derived from an EMBL/GenBank/DDBJ whole genome shotgun (WGS) entry which is preliminary data.</text>
</comment>
<dbReference type="Pfam" id="PF00378">
    <property type="entry name" value="ECH_1"/>
    <property type="match status" value="1"/>
</dbReference>
<dbReference type="AlphaFoldDB" id="A0A369CEI1"/>
<dbReference type="Proteomes" id="UP000252707">
    <property type="component" value="Unassembled WGS sequence"/>
</dbReference>